<reference evidence="1" key="1">
    <citation type="submission" date="2023-03" db="UniProtKB">
        <authorList>
            <consortium name="EnsemblPlants"/>
        </authorList>
    </citation>
    <scope>IDENTIFICATION</scope>
</reference>
<dbReference type="EnsemblPlants" id="MELO3C031032.2.1">
    <property type="protein sequence ID" value="MELO3C031032.2.1"/>
    <property type="gene ID" value="MELO3C031032.2"/>
</dbReference>
<evidence type="ECO:0000313" key="1">
    <source>
        <dbReference type="EnsemblPlants" id="MELO3C031032.2.1"/>
    </source>
</evidence>
<protein>
    <submittedName>
        <fullName evidence="1">Uncharacterized protein</fullName>
    </submittedName>
</protein>
<sequence>MCPLLQGAHHAAMRSSNSTGIFQAMSSMHNPEGGISGKVVSFLMIPATTASPEPVLSQYSSSRRNSSSCLETSMMSASFQAFLMYSRVSSRDFHNGNGKFKSKKISPPNFLDNWIALKSVGSITVDNKASELKWKILACDETYTISLVNKSLNSNNETRNVEEDGDAVPFFLPRRVGLGVSTTPLPSPLVEALGGFSFSVLDEL</sequence>
<dbReference type="Gramene" id="MELO3C031032.2.1">
    <property type="protein sequence ID" value="MELO3C031032.2.1"/>
    <property type="gene ID" value="MELO3C031032.2"/>
</dbReference>
<name>A0A9I9EAW0_CUCME</name>
<proteinExistence type="predicted"/>
<organism evidence="1">
    <name type="scientific">Cucumis melo</name>
    <name type="common">Muskmelon</name>
    <dbReference type="NCBI Taxonomy" id="3656"/>
    <lineage>
        <taxon>Eukaryota</taxon>
        <taxon>Viridiplantae</taxon>
        <taxon>Streptophyta</taxon>
        <taxon>Embryophyta</taxon>
        <taxon>Tracheophyta</taxon>
        <taxon>Spermatophyta</taxon>
        <taxon>Magnoliopsida</taxon>
        <taxon>eudicotyledons</taxon>
        <taxon>Gunneridae</taxon>
        <taxon>Pentapetalae</taxon>
        <taxon>rosids</taxon>
        <taxon>fabids</taxon>
        <taxon>Cucurbitales</taxon>
        <taxon>Cucurbitaceae</taxon>
        <taxon>Benincaseae</taxon>
        <taxon>Cucumis</taxon>
    </lineage>
</organism>
<dbReference type="AlphaFoldDB" id="A0A9I9EAW0"/>
<accession>A0A9I9EAW0</accession>